<evidence type="ECO:0000313" key="2">
    <source>
        <dbReference type="Proteomes" id="UP000504640"/>
    </source>
</evidence>
<dbReference type="AlphaFoldDB" id="A0A6J3GSS0"/>
<protein>
    <submittedName>
        <fullName evidence="3">Sperm mitochondrial-associated cysteine-rich protein</fullName>
    </submittedName>
</protein>
<gene>
    <name evidence="3" type="primary">SMCP</name>
</gene>
<evidence type="ECO:0000313" key="3">
    <source>
        <dbReference type="RefSeq" id="XP_032120840.1"/>
    </source>
</evidence>
<dbReference type="GeneID" id="116541077"/>
<reference evidence="3" key="1">
    <citation type="submission" date="2025-08" db="UniProtKB">
        <authorList>
            <consortium name="RefSeq"/>
        </authorList>
    </citation>
    <scope>IDENTIFICATION</scope>
    <source>
        <tissue evidence="3">Blood</tissue>
    </source>
</reference>
<dbReference type="PANTHER" id="PTHR35820">
    <property type="entry name" value="SPERM MITOCHONDRIAL-ASSOCIATED CYSTEINE-RICH PROTEIN"/>
    <property type="match status" value="1"/>
</dbReference>
<keyword evidence="2" id="KW-1185">Reference proteome</keyword>
<dbReference type="Proteomes" id="UP000504640">
    <property type="component" value="Unplaced"/>
</dbReference>
<name>A0A6J3GSS0_SAPAP</name>
<feature type="region of interest" description="Disordered" evidence="1">
    <location>
        <begin position="79"/>
        <end position="116"/>
    </location>
</feature>
<dbReference type="CTD" id="4184"/>
<dbReference type="InterPro" id="IPR039347">
    <property type="entry name" value="SMCP"/>
</dbReference>
<evidence type="ECO:0000256" key="1">
    <source>
        <dbReference type="SAM" id="MobiDB-lite"/>
    </source>
</evidence>
<feature type="compositionally biased region" description="Low complexity" evidence="1">
    <location>
        <begin position="93"/>
        <end position="104"/>
    </location>
</feature>
<dbReference type="RefSeq" id="XP_032120840.1">
    <property type="nucleotide sequence ID" value="XM_032264949.1"/>
</dbReference>
<dbReference type="PANTHER" id="PTHR35820:SF1">
    <property type="entry name" value="SPERM MITOCHONDRIAL-ASSOCIATED CYSTEINE-RICH PROTEIN"/>
    <property type="match status" value="1"/>
</dbReference>
<accession>A0A6J3GSS0</accession>
<proteinExistence type="predicted"/>
<organism evidence="2 3">
    <name type="scientific">Sapajus apella</name>
    <name type="common">Brown-capped capuchin</name>
    <name type="synonym">Cebus apella</name>
    <dbReference type="NCBI Taxonomy" id="9515"/>
    <lineage>
        <taxon>Eukaryota</taxon>
        <taxon>Metazoa</taxon>
        <taxon>Chordata</taxon>
        <taxon>Craniata</taxon>
        <taxon>Vertebrata</taxon>
        <taxon>Euteleostomi</taxon>
        <taxon>Mammalia</taxon>
        <taxon>Eutheria</taxon>
        <taxon>Euarchontoglires</taxon>
        <taxon>Primates</taxon>
        <taxon>Haplorrhini</taxon>
        <taxon>Platyrrhini</taxon>
        <taxon>Cebidae</taxon>
        <taxon>Cebinae</taxon>
        <taxon>Sapajus</taxon>
    </lineage>
</organism>
<sequence length="116" mass="12842">MCDQPKPSQCCPPKGNQCCPPTTNQCCPPKGNQCCPPTTNQCCQPKGNQSCPPKHTHCCQPKPPCCIRAKCCDLETTPECSPVNKEAEPNSPQTQDKGFQTQQQPHSPQYESRRRK</sequence>